<keyword evidence="4 8" id="KW-0479">Metal-binding</keyword>
<evidence type="ECO:0000259" key="9">
    <source>
        <dbReference type="Pfam" id="PF00107"/>
    </source>
</evidence>
<reference evidence="11 12" key="1">
    <citation type="submission" date="2019-01" db="EMBL/GenBank/DDBJ databases">
        <title>Genome sequencing of strain FW100M-8.</title>
        <authorList>
            <person name="Heo J."/>
            <person name="Kim S.-J."/>
            <person name="Kim J.-S."/>
            <person name="Hong S.-B."/>
            <person name="Kwon S.-W."/>
        </authorList>
    </citation>
    <scope>NUCLEOTIDE SEQUENCE [LARGE SCALE GENOMIC DNA]</scope>
    <source>
        <strain evidence="11 12">FW100M-8</strain>
    </source>
</reference>
<evidence type="ECO:0000256" key="2">
    <source>
        <dbReference type="ARBA" id="ARBA00008072"/>
    </source>
</evidence>
<dbReference type="GO" id="GO:0004022">
    <property type="term" value="F:alcohol dehydrogenase (NAD+) activity"/>
    <property type="evidence" value="ECO:0007669"/>
    <property type="project" value="UniProtKB-EC"/>
</dbReference>
<dbReference type="PANTHER" id="PTHR42940">
    <property type="entry name" value="ALCOHOL DEHYDROGENASE 1-RELATED"/>
    <property type="match status" value="1"/>
</dbReference>
<dbReference type="EC" id="1.1.1.1" evidence="3"/>
<dbReference type="InterPro" id="IPR002328">
    <property type="entry name" value="ADH_Zn_CS"/>
</dbReference>
<dbReference type="Gene3D" id="3.40.50.720">
    <property type="entry name" value="NAD(P)-binding Rossmann-like Domain"/>
    <property type="match status" value="1"/>
</dbReference>
<comment type="similarity">
    <text evidence="2 8">Belongs to the zinc-containing alcohol dehydrogenase family.</text>
</comment>
<dbReference type="InterPro" id="IPR017743">
    <property type="entry name" value="ADH_phosphonate_catab-assoc"/>
</dbReference>
<evidence type="ECO:0000313" key="12">
    <source>
        <dbReference type="Proteomes" id="UP000291259"/>
    </source>
</evidence>
<name>A0A4P6FKP5_9MICO</name>
<dbReference type="PANTHER" id="PTHR42940:SF3">
    <property type="entry name" value="ALCOHOL DEHYDROGENASE 1-RELATED"/>
    <property type="match status" value="1"/>
</dbReference>
<accession>A0A4P6FKP5</accession>
<dbReference type="Pfam" id="PF00107">
    <property type="entry name" value="ADH_zinc_N"/>
    <property type="match status" value="1"/>
</dbReference>
<evidence type="ECO:0000259" key="10">
    <source>
        <dbReference type="Pfam" id="PF08240"/>
    </source>
</evidence>
<evidence type="ECO:0000256" key="1">
    <source>
        <dbReference type="ARBA" id="ARBA00001947"/>
    </source>
</evidence>
<evidence type="ECO:0000256" key="7">
    <source>
        <dbReference type="ARBA" id="ARBA00023027"/>
    </source>
</evidence>
<dbReference type="RefSeq" id="WP_129192101.1">
    <property type="nucleotide sequence ID" value="NZ_CP035491.1"/>
</dbReference>
<dbReference type="SUPFAM" id="SSF51735">
    <property type="entry name" value="NAD(P)-binding Rossmann-fold domains"/>
    <property type="match status" value="1"/>
</dbReference>
<evidence type="ECO:0000256" key="4">
    <source>
        <dbReference type="ARBA" id="ARBA00022723"/>
    </source>
</evidence>
<dbReference type="AlphaFoldDB" id="A0A4P6FKP5"/>
<dbReference type="InterPro" id="IPR011032">
    <property type="entry name" value="GroES-like_sf"/>
</dbReference>
<evidence type="ECO:0000256" key="8">
    <source>
        <dbReference type="RuleBase" id="RU361277"/>
    </source>
</evidence>
<evidence type="ECO:0000313" key="11">
    <source>
        <dbReference type="EMBL" id="QAY74557.1"/>
    </source>
</evidence>
<evidence type="ECO:0000256" key="6">
    <source>
        <dbReference type="ARBA" id="ARBA00023002"/>
    </source>
</evidence>
<evidence type="ECO:0000256" key="3">
    <source>
        <dbReference type="ARBA" id="ARBA00013190"/>
    </source>
</evidence>
<dbReference type="GO" id="GO:0008270">
    <property type="term" value="F:zinc ion binding"/>
    <property type="evidence" value="ECO:0007669"/>
    <property type="project" value="InterPro"/>
</dbReference>
<dbReference type="OrthoDB" id="9797931at2"/>
<protein>
    <recommendedName>
        <fullName evidence="3">alcohol dehydrogenase</fullName>
        <ecNumber evidence="3">1.1.1.1</ecNumber>
    </recommendedName>
</protein>
<dbReference type="InterPro" id="IPR013149">
    <property type="entry name" value="ADH-like_C"/>
</dbReference>
<feature type="domain" description="Alcohol dehydrogenase-like N-terminal" evidence="10">
    <location>
        <begin position="42"/>
        <end position="159"/>
    </location>
</feature>
<evidence type="ECO:0000256" key="5">
    <source>
        <dbReference type="ARBA" id="ARBA00022833"/>
    </source>
</evidence>
<gene>
    <name evidence="11" type="ORF">ET445_15680</name>
</gene>
<sequence length="388" mass="39726">MPHTLRRLDGRALLVDPAPVAMVWNEPGRPHDALAVPGLTLGPGDALIEVELATVCGSDLHTVRGDRSAETPLVLGHEAVGRVVAAGERAVRSDGTRLELGDRVVWSVTASCGSCDRCARGLPQKCRTLAKYGHARIVRGWELSGGFATHVQLREGTAIVPVGEALPASVAAPASCATATAVAALDAAAGRVPLAGATVVVAGAGMVGLSVAALADDVGATVVVSDPDPGRRAFALRFGAVAVADPSAPTESDASLRGVLDRLSRSGVDAPLVAVEASGSPAAVRQAIDAVDVGGVVVLVGSVFPGPDVAISPESLIRRLVTVQGVHNYAPHHLEEAVAALHRLRRTRPFDEFVGATFSLAELDTAIEAAASGAHVRVGIAPQRRRHA</sequence>
<dbReference type="EMBL" id="CP035491">
    <property type="protein sequence ID" value="QAY74557.1"/>
    <property type="molecule type" value="Genomic_DNA"/>
</dbReference>
<dbReference type="Pfam" id="PF08240">
    <property type="entry name" value="ADH_N"/>
    <property type="match status" value="1"/>
</dbReference>
<feature type="domain" description="Alcohol dehydrogenase-like C-terminal" evidence="9">
    <location>
        <begin position="207"/>
        <end position="341"/>
    </location>
</feature>
<keyword evidence="6" id="KW-0560">Oxidoreductase</keyword>
<dbReference type="InterPro" id="IPR013154">
    <property type="entry name" value="ADH-like_N"/>
</dbReference>
<dbReference type="GO" id="GO:0005737">
    <property type="term" value="C:cytoplasm"/>
    <property type="evidence" value="ECO:0007669"/>
    <property type="project" value="TreeGrafter"/>
</dbReference>
<dbReference type="Proteomes" id="UP000291259">
    <property type="component" value="Chromosome"/>
</dbReference>
<organism evidence="11 12">
    <name type="scientific">Agromyces protaetiae</name>
    <dbReference type="NCBI Taxonomy" id="2509455"/>
    <lineage>
        <taxon>Bacteria</taxon>
        <taxon>Bacillati</taxon>
        <taxon>Actinomycetota</taxon>
        <taxon>Actinomycetes</taxon>
        <taxon>Micrococcales</taxon>
        <taxon>Microbacteriaceae</taxon>
        <taxon>Agromyces</taxon>
    </lineage>
</organism>
<keyword evidence="12" id="KW-1185">Reference proteome</keyword>
<keyword evidence="5 8" id="KW-0862">Zinc</keyword>
<dbReference type="KEGG" id="agf:ET445_15680"/>
<proteinExistence type="inferred from homology"/>
<dbReference type="SUPFAM" id="SSF50129">
    <property type="entry name" value="GroES-like"/>
    <property type="match status" value="1"/>
</dbReference>
<dbReference type="InterPro" id="IPR036291">
    <property type="entry name" value="NAD(P)-bd_dom_sf"/>
</dbReference>
<comment type="cofactor">
    <cofactor evidence="1 8">
        <name>Zn(2+)</name>
        <dbReference type="ChEBI" id="CHEBI:29105"/>
    </cofactor>
</comment>
<dbReference type="NCBIfam" id="TIGR03366">
    <property type="entry name" value="HpnZ_proposed"/>
    <property type="match status" value="1"/>
</dbReference>
<keyword evidence="7" id="KW-0520">NAD</keyword>
<dbReference type="PROSITE" id="PS00059">
    <property type="entry name" value="ADH_ZINC"/>
    <property type="match status" value="1"/>
</dbReference>
<dbReference type="Gene3D" id="3.90.180.10">
    <property type="entry name" value="Medium-chain alcohol dehydrogenases, catalytic domain"/>
    <property type="match status" value="1"/>
</dbReference>